<dbReference type="Proteomes" id="UP000184188">
    <property type="component" value="Unassembled WGS sequence"/>
</dbReference>
<dbReference type="AlphaFoldDB" id="A0A1L9SC98"/>
<dbReference type="PANTHER" id="PTHR37540:SF10">
    <property type="entry name" value="SIGMA-70 REGION 2 FAMILY PROTEIN"/>
    <property type="match status" value="1"/>
</dbReference>
<reference evidence="3" key="1">
    <citation type="journal article" date="2017" name="Genome Biol.">
        <title>Comparative genomics reveals high biological diversity and specific adaptations in the industrially and medically important fungal genus Aspergillus.</title>
        <authorList>
            <person name="de Vries R.P."/>
            <person name="Riley R."/>
            <person name="Wiebenga A."/>
            <person name="Aguilar-Osorio G."/>
            <person name="Amillis S."/>
            <person name="Uchima C.A."/>
            <person name="Anderluh G."/>
            <person name="Asadollahi M."/>
            <person name="Askin M."/>
            <person name="Barry K."/>
            <person name="Battaglia E."/>
            <person name="Bayram O."/>
            <person name="Benocci T."/>
            <person name="Braus-Stromeyer S.A."/>
            <person name="Caldana C."/>
            <person name="Canovas D."/>
            <person name="Cerqueira G.C."/>
            <person name="Chen F."/>
            <person name="Chen W."/>
            <person name="Choi C."/>
            <person name="Clum A."/>
            <person name="Dos Santos R.A."/>
            <person name="Damasio A.R."/>
            <person name="Diallinas G."/>
            <person name="Emri T."/>
            <person name="Fekete E."/>
            <person name="Flipphi M."/>
            <person name="Freyberg S."/>
            <person name="Gallo A."/>
            <person name="Gournas C."/>
            <person name="Habgood R."/>
            <person name="Hainaut M."/>
            <person name="Harispe M.L."/>
            <person name="Henrissat B."/>
            <person name="Hilden K.S."/>
            <person name="Hope R."/>
            <person name="Hossain A."/>
            <person name="Karabika E."/>
            <person name="Karaffa L."/>
            <person name="Karanyi Z."/>
            <person name="Krasevec N."/>
            <person name="Kuo A."/>
            <person name="Kusch H."/>
            <person name="LaButti K."/>
            <person name="Lagendijk E.L."/>
            <person name="Lapidus A."/>
            <person name="Levasseur A."/>
            <person name="Lindquist E."/>
            <person name="Lipzen A."/>
            <person name="Logrieco A.F."/>
            <person name="MacCabe A."/>
            <person name="Maekelae M.R."/>
            <person name="Malavazi I."/>
            <person name="Melin P."/>
            <person name="Meyer V."/>
            <person name="Mielnichuk N."/>
            <person name="Miskei M."/>
            <person name="Molnar A.P."/>
            <person name="Mule G."/>
            <person name="Ngan C.Y."/>
            <person name="Orejas M."/>
            <person name="Orosz E."/>
            <person name="Ouedraogo J.P."/>
            <person name="Overkamp K.M."/>
            <person name="Park H.-S."/>
            <person name="Perrone G."/>
            <person name="Piumi F."/>
            <person name="Punt P.J."/>
            <person name="Ram A.F."/>
            <person name="Ramon A."/>
            <person name="Rauscher S."/>
            <person name="Record E."/>
            <person name="Riano-Pachon D.M."/>
            <person name="Robert V."/>
            <person name="Roehrig J."/>
            <person name="Ruller R."/>
            <person name="Salamov A."/>
            <person name="Salih N.S."/>
            <person name="Samson R.A."/>
            <person name="Sandor E."/>
            <person name="Sanguinetti M."/>
            <person name="Schuetze T."/>
            <person name="Sepcic K."/>
            <person name="Shelest E."/>
            <person name="Sherlock G."/>
            <person name="Sophianopoulou V."/>
            <person name="Squina F.M."/>
            <person name="Sun H."/>
            <person name="Susca A."/>
            <person name="Todd R.B."/>
            <person name="Tsang A."/>
            <person name="Unkles S.E."/>
            <person name="van de Wiele N."/>
            <person name="van Rossen-Uffink D."/>
            <person name="Oliveira J.V."/>
            <person name="Vesth T.C."/>
            <person name="Visser J."/>
            <person name="Yu J.-H."/>
            <person name="Zhou M."/>
            <person name="Andersen M.R."/>
            <person name="Archer D.B."/>
            <person name="Baker S.E."/>
            <person name="Benoit I."/>
            <person name="Brakhage A.A."/>
            <person name="Braus G.H."/>
            <person name="Fischer R."/>
            <person name="Frisvad J.C."/>
            <person name="Goldman G.H."/>
            <person name="Houbraken J."/>
            <person name="Oakley B."/>
            <person name="Pocsi I."/>
            <person name="Scazzocchio C."/>
            <person name="Seiboth B."/>
            <person name="vanKuyk P.A."/>
            <person name="Wortman J."/>
            <person name="Dyer P.S."/>
            <person name="Grigoriev I.V."/>
        </authorList>
    </citation>
    <scope>NUCLEOTIDE SEQUENCE [LARGE SCALE GENOMIC DNA]</scope>
    <source>
        <strain evidence="3">CBS 506.65</strain>
    </source>
</reference>
<gene>
    <name evidence="2" type="ORF">ASPZODRAFT_134940</name>
</gene>
<evidence type="ECO:0000313" key="3">
    <source>
        <dbReference type="Proteomes" id="UP000184188"/>
    </source>
</evidence>
<dbReference type="OrthoDB" id="4158087at2759"/>
<dbReference type="RefSeq" id="XP_022579311.1">
    <property type="nucleotide sequence ID" value="XM_022723665.1"/>
</dbReference>
<evidence type="ECO:0000313" key="2">
    <source>
        <dbReference type="EMBL" id="OJJ44801.1"/>
    </source>
</evidence>
<proteinExistence type="predicted"/>
<accession>A0A1L9SC98</accession>
<keyword evidence="3" id="KW-1185">Reference proteome</keyword>
<evidence type="ECO:0000256" key="1">
    <source>
        <dbReference type="SAM" id="MobiDB-lite"/>
    </source>
</evidence>
<dbReference type="EMBL" id="KV878347">
    <property type="protein sequence ID" value="OJJ44801.1"/>
    <property type="molecule type" value="Genomic_DNA"/>
</dbReference>
<sequence length="640" mass="71639">MVHSCNFKASIHRAQAGMGEDTRPLHSLTTHAENFALTPNGTGLSAIAPTSDGDRSGGSTPSQGKNFEFVLVTDSGSRRQVRRHAMRQYMRKRRLDSIARLDSSRLYVGGWSTRQDAGSSSPFLALEVEDAQDEEHVAVQKSTFINPKQHLTGPHKLVSNRNVWDSTAPACLEPHSKPPSLGYTPGDGVLFDPFDSFPIAIDSNDHQLIQHFVSIYPSMMYKLLDPMPKNPMMKIFQHIAMCDPVPFQAMLAIASKHRAGVEGKTESVQSLTHKMRALRLINECIQTRPDGYLDGIIYAVATMAVIEKWSKDFSVEQMHFSGLASMIRSRGGMRGLHAANKFLENIIYWVDYSCASNAIVGSSLPWTGDASDSLPQSLDFLVSDSQFHLDLSHNPSPANDPEDMYDHVCGCEDFLRFFRRLHDLEHSALNSPGGITGDFPEPQSRFGSQTKLFSILTTLPDYDHGIRDVRFIDEYSSMACLLYLNVALYDCYLNSTPFDRYLDWVHLEIQRLSPHSNPSIAAVLWLFLTNGGYPRGESGDAGERSWVVSRMLRVAKRLEWKRQGALWECLRRVLIGFLTTQQECSLGSAHINEHALAARQRKQSRSDGYFWDEDEMRRNILGLETPIITSCSAADSLNSG</sequence>
<protein>
    <recommendedName>
        <fullName evidence="4">Transcription factor domain-containing protein</fullName>
    </recommendedName>
</protein>
<dbReference type="STRING" id="1073090.A0A1L9SC98"/>
<dbReference type="PANTHER" id="PTHR37540">
    <property type="entry name" value="TRANSCRIPTION FACTOR (ACR-2), PUTATIVE-RELATED-RELATED"/>
    <property type="match status" value="1"/>
</dbReference>
<evidence type="ECO:0008006" key="4">
    <source>
        <dbReference type="Google" id="ProtNLM"/>
    </source>
</evidence>
<dbReference type="InterPro" id="IPR021858">
    <property type="entry name" value="Fun_TF"/>
</dbReference>
<dbReference type="VEuPathDB" id="FungiDB:ASPZODRAFT_134940"/>
<organism evidence="2 3">
    <name type="scientific">Penicilliopsis zonata CBS 506.65</name>
    <dbReference type="NCBI Taxonomy" id="1073090"/>
    <lineage>
        <taxon>Eukaryota</taxon>
        <taxon>Fungi</taxon>
        <taxon>Dikarya</taxon>
        <taxon>Ascomycota</taxon>
        <taxon>Pezizomycotina</taxon>
        <taxon>Eurotiomycetes</taxon>
        <taxon>Eurotiomycetidae</taxon>
        <taxon>Eurotiales</taxon>
        <taxon>Aspergillaceae</taxon>
        <taxon>Penicilliopsis</taxon>
    </lineage>
</organism>
<dbReference type="Pfam" id="PF11951">
    <property type="entry name" value="Fungal_trans_2"/>
    <property type="match status" value="1"/>
</dbReference>
<name>A0A1L9SC98_9EURO</name>
<feature type="region of interest" description="Disordered" evidence="1">
    <location>
        <begin position="39"/>
        <end position="65"/>
    </location>
</feature>
<dbReference type="GeneID" id="34610130"/>